<dbReference type="PROSITE" id="PS50885">
    <property type="entry name" value="HAMP"/>
    <property type="match status" value="1"/>
</dbReference>
<evidence type="ECO:0000256" key="7">
    <source>
        <dbReference type="ARBA" id="ARBA00022777"/>
    </source>
</evidence>
<organism evidence="14 15">
    <name type="scientific">Candidatus Methylumidiphilus alinenensis</name>
    <dbReference type="NCBI Taxonomy" id="2202197"/>
    <lineage>
        <taxon>Bacteria</taxon>
        <taxon>Pseudomonadati</taxon>
        <taxon>Pseudomonadota</taxon>
        <taxon>Gammaproteobacteria</taxon>
        <taxon>Methylococcales</taxon>
        <taxon>Candidatus Methylumidiphilus</taxon>
    </lineage>
</organism>
<keyword evidence="11" id="KW-1133">Transmembrane helix</keyword>
<dbReference type="InterPro" id="IPR004358">
    <property type="entry name" value="Sig_transdc_His_kin-like_C"/>
</dbReference>
<dbReference type="InterPro" id="IPR003594">
    <property type="entry name" value="HATPase_dom"/>
</dbReference>
<dbReference type="InterPro" id="IPR003660">
    <property type="entry name" value="HAMP_dom"/>
</dbReference>
<comment type="catalytic activity">
    <reaction evidence="1">
        <text>ATP + protein L-histidine = ADP + protein N-phospho-L-histidine.</text>
        <dbReference type="EC" id="2.7.13.3"/>
    </reaction>
</comment>
<keyword evidence="10" id="KW-0175">Coiled coil</keyword>
<feature type="transmembrane region" description="Helical" evidence="11">
    <location>
        <begin position="6"/>
        <end position="27"/>
    </location>
</feature>
<keyword evidence="6" id="KW-0547">Nucleotide-binding</keyword>
<evidence type="ECO:0000256" key="4">
    <source>
        <dbReference type="ARBA" id="ARBA00022553"/>
    </source>
</evidence>
<keyword evidence="11" id="KW-0812">Transmembrane</keyword>
<evidence type="ECO:0000256" key="1">
    <source>
        <dbReference type="ARBA" id="ARBA00000085"/>
    </source>
</evidence>
<accession>A0A2W4TI12</accession>
<feature type="domain" description="Histidine kinase" evidence="12">
    <location>
        <begin position="103"/>
        <end position="217"/>
    </location>
</feature>
<dbReference type="CDD" id="cd06225">
    <property type="entry name" value="HAMP"/>
    <property type="match status" value="1"/>
</dbReference>
<dbReference type="InterPro" id="IPR005467">
    <property type="entry name" value="His_kinase_dom"/>
</dbReference>
<dbReference type="SUPFAM" id="SSF55874">
    <property type="entry name" value="ATPase domain of HSP90 chaperone/DNA topoisomerase II/histidine kinase"/>
    <property type="match status" value="1"/>
</dbReference>
<evidence type="ECO:0000256" key="11">
    <source>
        <dbReference type="SAM" id="Phobius"/>
    </source>
</evidence>
<evidence type="ECO:0000313" key="15">
    <source>
        <dbReference type="Proteomes" id="UP000249396"/>
    </source>
</evidence>
<evidence type="ECO:0000256" key="6">
    <source>
        <dbReference type="ARBA" id="ARBA00022741"/>
    </source>
</evidence>
<dbReference type="InterPro" id="IPR050351">
    <property type="entry name" value="BphY/WalK/GraS-like"/>
</dbReference>
<dbReference type="PROSITE" id="PS50109">
    <property type="entry name" value="HIS_KIN"/>
    <property type="match status" value="1"/>
</dbReference>
<evidence type="ECO:0000256" key="10">
    <source>
        <dbReference type="SAM" id="Coils"/>
    </source>
</evidence>
<evidence type="ECO:0000313" key="14">
    <source>
        <dbReference type="EMBL" id="PZN84084.1"/>
    </source>
</evidence>
<keyword evidence="7" id="KW-0418">Kinase</keyword>
<dbReference type="GO" id="GO:0004673">
    <property type="term" value="F:protein histidine kinase activity"/>
    <property type="evidence" value="ECO:0007669"/>
    <property type="project" value="UniProtKB-EC"/>
</dbReference>
<dbReference type="Gene3D" id="1.10.8.500">
    <property type="entry name" value="HAMP domain in histidine kinase"/>
    <property type="match status" value="1"/>
</dbReference>
<dbReference type="Gene3D" id="3.30.565.10">
    <property type="entry name" value="Histidine kinase-like ATPase, C-terminal domain"/>
    <property type="match status" value="1"/>
</dbReference>
<keyword evidence="5" id="KW-0808">Transferase</keyword>
<name>A0A2W4TI12_9GAMM</name>
<evidence type="ECO:0000256" key="9">
    <source>
        <dbReference type="ARBA" id="ARBA00023012"/>
    </source>
</evidence>
<dbReference type="PANTHER" id="PTHR42878:SF7">
    <property type="entry name" value="SENSOR HISTIDINE KINASE GLRK"/>
    <property type="match status" value="1"/>
</dbReference>
<dbReference type="GO" id="GO:0000156">
    <property type="term" value="F:phosphorelay response regulator activity"/>
    <property type="evidence" value="ECO:0007669"/>
    <property type="project" value="TreeGrafter"/>
</dbReference>
<dbReference type="SMART" id="SM00387">
    <property type="entry name" value="HATPase_c"/>
    <property type="match status" value="1"/>
</dbReference>
<dbReference type="InterPro" id="IPR036890">
    <property type="entry name" value="HATPase_C_sf"/>
</dbReference>
<dbReference type="PRINTS" id="PR00344">
    <property type="entry name" value="BCTRLSENSOR"/>
</dbReference>
<dbReference type="Pfam" id="PF00672">
    <property type="entry name" value="HAMP"/>
    <property type="match status" value="1"/>
</dbReference>
<gene>
    <name evidence="14" type="ORF">DM484_03315</name>
</gene>
<dbReference type="PANTHER" id="PTHR42878">
    <property type="entry name" value="TWO-COMPONENT HISTIDINE KINASE"/>
    <property type="match status" value="1"/>
</dbReference>
<dbReference type="AlphaFoldDB" id="A0A2W4TI12"/>
<comment type="subcellular location">
    <subcellularLocation>
        <location evidence="2">Membrane</location>
    </subcellularLocation>
</comment>
<comment type="caution">
    <text evidence="14">The sequence shown here is derived from an EMBL/GenBank/DDBJ whole genome shotgun (WGS) entry which is preliminary data.</text>
</comment>
<dbReference type="Proteomes" id="UP000249396">
    <property type="component" value="Unassembled WGS sequence"/>
</dbReference>
<dbReference type="SMART" id="SM00304">
    <property type="entry name" value="HAMP"/>
    <property type="match status" value="1"/>
</dbReference>
<keyword evidence="4" id="KW-0597">Phosphoprotein</keyword>
<sequence>MDRSRWIAVAASAIAALFAITSGMLLLRGFRNPVEALMQGTDAIASGNLAHRIELPKQDEFGYLATHFNHMAGELERQQARLKEGKAALEQRVAERTVELHRLNGELLRLRQVLFILGDNAIRYSNPGSHIAVTLHTDENSATFSLTDQGIGIPAEDLGLVFDRHFRSANARRSRHDGAGLGLPMARAILQAHGEQIVAASVEGAGSTFTATLPLASSEPQ</sequence>
<protein>
    <recommendedName>
        <fullName evidence="3">histidine kinase</fullName>
        <ecNumber evidence="3">2.7.13.3</ecNumber>
    </recommendedName>
</protein>
<evidence type="ECO:0000256" key="2">
    <source>
        <dbReference type="ARBA" id="ARBA00004370"/>
    </source>
</evidence>
<dbReference type="GO" id="GO:0007234">
    <property type="term" value="P:osmosensory signaling via phosphorelay pathway"/>
    <property type="evidence" value="ECO:0007669"/>
    <property type="project" value="TreeGrafter"/>
</dbReference>
<dbReference type="SUPFAM" id="SSF158472">
    <property type="entry name" value="HAMP domain-like"/>
    <property type="match status" value="1"/>
</dbReference>
<evidence type="ECO:0000256" key="3">
    <source>
        <dbReference type="ARBA" id="ARBA00012438"/>
    </source>
</evidence>
<feature type="domain" description="HAMP" evidence="13">
    <location>
        <begin position="28"/>
        <end position="80"/>
    </location>
</feature>
<dbReference type="GO" id="GO:0005524">
    <property type="term" value="F:ATP binding"/>
    <property type="evidence" value="ECO:0007669"/>
    <property type="project" value="UniProtKB-KW"/>
</dbReference>
<keyword evidence="9" id="KW-0902">Two-component regulatory system</keyword>
<reference evidence="14 15" key="1">
    <citation type="journal article" date="2018" name="Aquat. Microb. Ecol.">
        <title>Gammaproteobacterial methanotrophs dominate.</title>
        <authorList>
            <person name="Rissanen A.J."/>
            <person name="Saarenheimo J."/>
            <person name="Tiirola M."/>
            <person name="Peura S."/>
            <person name="Aalto S.L."/>
            <person name="Karvinen A."/>
            <person name="Nykanen H."/>
        </authorList>
    </citation>
    <scope>NUCLEOTIDE SEQUENCE [LARGE SCALE GENOMIC DNA]</scope>
    <source>
        <strain evidence="14">AMbin10</strain>
    </source>
</reference>
<dbReference type="EMBL" id="QJPH01000165">
    <property type="protein sequence ID" value="PZN84084.1"/>
    <property type="molecule type" value="Genomic_DNA"/>
</dbReference>
<evidence type="ECO:0000256" key="8">
    <source>
        <dbReference type="ARBA" id="ARBA00022840"/>
    </source>
</evidence>
<dbReference type="CDD" id="cd00075">
    <property type="entry name" value="HATPase"/>
    <property type="match status" value="1"/>
</dbReference>
<evidence type="ECO:0000259" key="13">
    <source>
        <dbReference type="PROSITE" id="PS50885"/>
    </source>
</evidence>
<dbReference type="GO" id="GO:0030295">
    <property type="term" value="F:protein kinase activator activity"/>
    <property type="evidence" value="ECO:0007669"/>
    <property type="project" value="TreeGrafter"/>
</dbReference>
<feature type="coiled-coil region" evidence="10">
    <location>
        <begin position="72"/>
        <end position="106"/>
    </location>
</feature>
<evidence type="ECO:0000259" key="12">
    <source>
        <dbReference type="PROSITE" id="PS50109"/>
    </source>
</evidence>
<keyword evidence="11" id="KW-0472">Membrane</keyword>
<proteinExistence type="predicted"/>
<keyword evidence="8" id="KW-0067">ATP-binding</keyword>
<evidence type="ECO:0000256" key="5">
    <source>
        <dbReference type="ARBA" id="ARBA00022679"/>
    </source>
</evidence>
<dbReference type="GO" id="GO:0016020">
    <property type="term" value="C:membrane"/>
    <property type="evidence" value="ECO:0007669"/>
    <property type="project" value="UniProtKB-SubCell"/>
</dbReference>
<dbReference type="Pfam" id="PF02518">
    <property type="entry name" value="HATPase_c"/>
    <property type="match status" value="1"/>
</dbReference>
<dbReference type="EC" id="2.7.13.3" evidence="3"/>